<dbReference type="Proteomes" id="UP000708208">
    <property type="component" value="Unassembled WGS sequence"/>
</dbReference>
<comment type="caution">
    <text evidence="1">The sequence shown here is derived from an EMBL/GenBank/DDBJ whole genome shotgun (WGS) entry which is preliminary data.</text>
</comment>
<sequence length="84" mass="9379">MYVVRRTTDEHVIETLDSYVGNVPPDKSTVEKEHVLVCLQIRIETAGKVRKGFLLLDPGYHVSRVVTVMEDGLYPHTGKPGSVT</sequence>
<protein>
    <submittedName>
        <fullName evidence="1">Uncharacterized protein</fullName>
    </submittedName>
</protein>
<organism evidence="1 2">
    <name type="scientific">Allacma fusca</name>
    <dbReference type="NCBI Taxonomy" id="39272"/>
    <lineage>
        <taxon>Eukaryota</taxon>
        <taxon>Metazoa</taxon>
        <taxon>Ecdysozoa</taxon>
        <taxon>Arthropoda</taxon>
        <taxon>Hexapoda</taxon>
        <taxon>Collembola</taxon>
        <taxon>Symphypleona</taxon>
        <taxon>Sminthuridae</taxon>
        <taxon>Allacma</taxon>
    </lineage>
</organism>
<name>A0A8J2KDS3_9HEXA</name>
<evidence type="ECO:0000313" key="1">
    <source>
        <dbReference type="EMBL" id="CAG7733749.1"/>
    </source>
</evidence>
<keyword evidence="2" id="KW-1185">Reference proteome</keyword>
<gene>
    <name evidence="1" type="ORF">AFUS01_LOCUS22173</name>
</gene>
<reference evidence="1" key="1">
    <citation type="submission" date="2021-06" db="EMBL/GenBank/DDBJ databases">
        <authorList>
            <person name="Hodson N. C."/>
            <person name="Mongue J. A."/>
            <person name="Jaron S. K."/>
        </authorList>
    </citation>
    <scope>NUCLEOTIDE SEQUENCE</scope>
</reference>
<evidence type="ECO:0000313" key="2">
    <source>
        <dbReference type="Proteomes" id="UP000708208"/>
    </source>
</evidence>
<dbReference type="OrthoDB" id="7458733at2759"/>
<accession>A0A8J2KDS3</accession>
<proteinExistence type="predicted"/>
<dbReference type="AlphaFoldDB" id="A0A8J2KDS3"/>
<dbReference type="EMBL" id="CAJVCH010255044">
    <property type="protein sequence ID" value="CAG7733749.1"/>
    <property type="molecule type" value="Genomic_DNA"/>
</dbReference>